<comment type="caution">
    <text evidence="2">The sequence shown here is derived from an EMBL/GenBank/DDBJ whole genome shotgun (WGS) entry which is preliminary data.</text>
</comment>
<evidence type="ECO:0000259" key="1">
    <source>
        <dbReference type="PROSITE" id="PS50181"/>
    </source>
</evidence>
<dbReference type="InterPro" id="IPR036047">
    <property type="entry name" value="F-box-like_dom_sf"/>
</dbReference>
<evidence type="ECO:0000313" key="2">
    <source>
        <dbReference type="EMBL" id="RHZ87340.1"/>
    </source>
</evidence>
<dbReference type="Proteomes" id="UP000266861">
    <property type="component" value="Unassembled WGS sequence"/>
</dbReference>
<dbReference type="EMBL" id="PQFF01000035">
    <property type="protein sequence ID" value="RHZ87340.1"/>
    <property type="molecule type" value="Genomic_DNA"/>
</dbReference>
<sequence length="512" mass="60594">MTQLPPECMREIFKDLPISTLFKCIQVDRYWCWNGVPLIWRNPFPESLDGKNYKIIPIFLSYISKETREFLNLNYKISNIPTSTFFNYPSFCRHIEIGNHIEIKLTDWIKHNGLSLKEKSISRKLNSRNILDPLIEIIFQVIWEKCEKIDSISISFCDYTRYHWAENTFSSIKSKDFLSRLNLLRYNYSNQSESGIIFKSLNYNVKHIKILDVYQPEPSDKIQIWLDNFREFIKNLDILEIVILRGFNQYLPIIFEILVLHKKSIRSIEICDSFTNVEKFEFLLEFDKLEILRLEGNFGLNVLEPLSRANFNNLSQFSLLDSSITWNGISLLDPISALIQNNGNNFTELRLDNFYSPPGRLEIVAKYCSNLLFLSTRLYSILDLDGLFSIFKNCKKLEKLVIDQKYHRIYKFRLDEFVLEFSDNFPETIQCLEITDNSLELDSLITFLDKSGAGLKQFKYKYNLMKWIFDIPADQQDLLQRIENVTKDKVIKRRCEGTSHFWAEGLVHIEWF</sequence>
<dbReference type="CDD" id="cd09917">
    <property type="entry name" value="F-box_SF"/>
    <property type="match status" value="1"/>
</dbReference>
<proteinExistence type="predicted"/>
<reference evidence="2 3" key="1">
    <citation type="submission" date="2018-08" db="EMBL/GenBank/DDBJ databases">
        <title>Genome and evolution of the arbuscular mycorrhizal fungus Diversispora epigaea (formerly Glomus versiforme) and its bacterial endosymbionts.</title>
        <authorList>
            <person name="Sun X."/>
            <person name="Fei Z."/>
            <person name="Harrison M."/>
        </authorList>
    </citation>
    <scope>NUCLEOTIDE SEQUENCE [LARGE SCALE GENOMIC DNA]</scope>
    <source>
        <strain evidence="2 3">IT104</strain>
    </source>
</reference>
<protein>
    <recommendedName>
        <fullName evidence="1">F-box domain-containing protein</fullName>
    </recommendedName>
</protein>
<name>A0A397JSG4_9GLOM</name>
<dbReference type="OrthoDB" id="2308256at2759"/>
<dbReference type="SUPFAM" id="SSF81383">
    <property type="entry name" value="F-box domain"/>
    <property type="match status" value="1"/>
</dbReference>
<gene>
    <name evidence="2" type="ORF">Glove_37g79</name>
</gene>
<dbReference type="AlphaFoldDB" id="A0A397JSG4"/>
<dbReference type="PROSITE" id="PS50181">
    <property type="entry name" value="FBOX"/>
    <property type="match status" value="1"/>
</dbReference>
<feature type="domain" description="F-box" evidence="1">
    <location>
        <begin position="1"/>
        <end position="31"/>
    </location>
</feature>
<evidence type="ECO:0000313" key="3">
    <source>
        <dbReference type="Proteomes" id="UP000266861"/>
    </source>
</evidence>
<keyword evidence="3" id="KW-1185">Reference proteome</keyword>
<accession>A0A397JSG4</accession>
<dbReference type="Gene3D" id="3.80.10.10">
    <property type="entry name" value="Ribonuclease Inhibitor"/>
    <property type="match status" value="1"/>
</dbReference>
<organism evidence="2 3">
    <name type="scientific">Diversispora epigaea</name>
    <dbReference type="NCBI Taxonomy" id="1348612"/>
    <lineage>
        <taxon>Eukaryota</taxon>
        <taxon>Fungi</taxon>
        <taxon>Fungi incertae sedis</taxon>
        <taxon>Mucoromycota</taxon>
        <taxon>Glomeromycotina</taxon>
        <taxon>Glomeromycetes</taxon>
        <taxon>Diversisporales</taxon>
        <taxon>Diversisporaceae</taxon>
        <taxon>Diversispora</taxon>
    </lineage>
</organism>
<dbReference type="InterPro" id="IPR001810">
    <property type="entry name" value="F-box_dom"/>
</dbReference>
<dbReference type="InterPro" id="IPR032675">
    <property type="entry name" value="LRR_dom_sf"/>
</dbReference>